<dbReference type="EMBL" id="CM056811">
    <property type="protein sequence ID" value="KAJ8634845.1"/>
    <property type="molecule type" value="Genomic_DNA"/>
</dbReference>
<comment type="caution">
    <text evidence="1">The sequence shown here is derived from an EMBL/GenBank/DDBJ whole genome shotgun (WGS) entry which is preliminary data.</text>
</comment>
<dbReference type="Proteomes" id="UP001234297">
    <property type="component" value="Chromosome 3"/>
</dbReference>
<gene>
    <name evidence="1" type="ORF">MRB53_009112</name>
</gene>
<sequence>MASETLTDYERRRLENIRRNDEMMASLKIHLKAKDLSSGIKTKRKEIKGENPKPEKKPKTEFPAATRRSLRLLQKPPELPSHSDGPIRRRECLSMREAHVAGTSSNDQQFIDTVMTMSHKALLSFSPKKRGKEDGGCCFNRGSLVLREENVASVLPGLISNVGFFPSEERAMIVVGDKPGNVGFWDADCEEEEEEGDGIYVYGPHSAPVSGISIQPFFLSKIITSGYDGLIRMMDVNKEMFSMVYSGNDAIFSLSHRPHDIESLYFGEGKGELKVWNERASKTLSSYTLHTGRINSIDFNSINNNLMATSSSDGTACIWDLRNINPRHPKSLKRVHHQRAVHSAYFSSSGNCLATTSSDDKVLLLSGNGFEDITVISHNNQSGRLSSFRTSFIMVLKLEEPDFGSDDKVLLLSGNGFEDITVISHNNQSGRLSSFRAIWGWDDQHLFIGNTGRAVDVISTVDRTTLSLESPYMTATPSWLAAHPYRIGVLAGATAGNGRQLHMEPQALTDYERKRLENIRRNDEMVASLKLHLKANGLSSATKIKRKGIKGYNSKPEKKPKMQSPIVIRRSLRAQGVPPDAATANGVEEDLIPSPQKLTNSPSHSNHPIGKQECFSIREAHSSGTSSNDRKFIDTVMNMADHAPLSFKDKRRGKEDGDCFTLGSLVLKPDNVARLVPSRIFDVGFFPFEERTMIVVGDKHGNVGFWDADCEEGEGDGVYVYGPHSAPVSGILIRPVLTSQILTSSYDGLIRLMDVNKEMFSLVYSNNEAIFSLSHRPNDVNSSYFGEGQGGLKVWDERARKASSSYSLHDRRINSIDFNSMNNNLMATSSSDGTACIWDLRNVDPSHPKSLKMVNHQKAIHSAYFSPSGNCLATTSLDNKVGLLSGASFDNMTMIGHNNQTNRWISTLRAIWGWDDRYLFIGNTKRAVDVISIVDRTTVSLESPYMTAIPCRFAAHPYRTGVLAGATAGGQVYMWTAK</sequence>
<protein>
    <submittedName>
        <fullName evidence="1">Uncharacterized protein</fullName>
    </submittedName>
</protein>
<evidence type="ECO:0000313" key="2">
    <source>
        <dbReference type="Proteomes" id="UP001234297"/>
    </source>
</evidence>
<name>A0ACC2LN07_PERAE</name>
<organism evidence="1 2">
    <name type="scientific">Persea americana</name>
    <name type="common">Avocado</name>
    <dbReference type="NCBI Taxonomy" id="3435"/>
    <lineage>
        <taxon>Eukaryota</taxon>
        <taxon>Viridiplantae</taxon>
        <taxon>Streptophyta</taxon>
        <taxon>Embryophyta</taxon>
        <taxon>Tracheophyta</taxon>
        <taxon>Spermatophyta</taxon>
        <taxon>Magnoliopsida</taxon>
        <taxon>Magnoliidae</taxon>
        <taxon>Laurales</taxon>
        <taxon>Lauraceae</taxon>
        <taxon>Persea</taxon>
    </lineage>
</organism>
<proteinExistence type="predicted"/>
<reference evidence="1 2" key="1">
    <citation type="journal article" date="2022" name="Hortic Res">
        <title>A haplotype resolved chromosomal level avocado genome allows analysis of novel avocado genes.</title>
        <authorList>
            <person name="Nath O."/>
            <person name="Fletcher S.J."/>
            <person name="Hayward A."/>
            <person name="Shaw L.M."/>
            <person name="Masouleh A.K."/>
            <person name="Furtado A."/>
            <person name="Henry R.J."/>
            <person name="Mitter N."/>
        </authorList>
    </citation>
    <scope>NUCLEOTIDE SEQUENCE [LARGE SCALE GENOMIC DNA]</scope>
    <source>
        <strain evidence="2">cv. Hass</strain>
    </source>
</reference>
<accession>A0ACC2LN07</accession>
<keyword evidence="2" id="KW-1185">Reference proteome</keyword>
<evidence type="ECO:0000313" key="1">
    <source>
        <dbReference type="EMBL" id="KAJ8634845.1"/>
    </source>
</evidence>